<evidence type="ECO:0000313" key="3">
    <source>
        <dbReference type="EMBL" id="AKB45747.1"/>
    </source>
</evidence>
<reference evidence="3 4" key="1">
    <citation type="submission" date="2014-07" db="EMBL/GenBank/DDBJ databases">
        <title>Methanogenic archaea and the global carbon cycle.</title>
        <authorList>
            <person name="Henriksen J.R."/>
            <person name="Luke J."/>
            <person name="Reinhart S."/>
            <person name="Benedict M.N."/>
            <person name="Youngblut N.D."/>
            <person name="Metcalf M.E."/>
            <person name="Whitaker R.J."/>
            <person name="Metcalf W.W."/>
        </authorList>
    </citation>
    <scope>NUCLEOTIDE SEQUENCE [LARGE SCALE GENOMIC DNA]</scope>
    <source>
        <strain evidence="3 4">Z-761</strain>
    </source>
</reference>
<keyword evidence="4" id="KW-1185">Reference proteome</keyword>
<gene>
    <name evidence="3" type="ORF">MSVAZ_3478</name>
</gene>
<protein>
    <recommendedName>
        <fullName evidence="2">Cytochrome b5 heme-binding domain-containing protein</fullName>
    </recommendedName>
</protein>
<evidence type="ECO:0000259" key="2">
    <source>
        <dbReference type="SMART" id="SM01117"/>
    </source>
</evidence>
<dbReference type="SUPFAM" id="SSF55856">
    <property type="entry name" value="Cytochrome b5-like heme/steroid binding domain"/>
    <property type="match status" value="1"/>
</dbReference>
<dbReference type="GeneID" id="24812029"/>
<sequence>MFLATGCVGNELVTPEKAVTQADADNPNGEDTTETQNVTEPGIKEYTVEELAKYDGTNETIYVAYQGQVYDVSSDSYLWKDDNHEGCPAGKDITEELDRTPHGAEILKKYPVVGTLKE</sequence>
<dbReference type="Pfam" id="PF00173">
    <property type="entry name" value="Cyt-b5"/>
    <property type="match status" value="1"/>
</dbReference>
<dbReference type="PATRIC" id="fig|1434123.4.peg.4259"/>
<accession>A0A0E3Q9T8</accession>
<feature type="domain" description="Cytochrome b5 heme-binding" evidence="2">
    <location>
        <begin position="46"/>
        <end position="117"/>
    </location>
</feature>
<dbReference type="EMBL" id="CP009520">
    <property type="protein sequence ID" value="AKB45747.1"/>
    <property type="molecule type" value="Genomic_DNA"/>
</dbReference>
<dbReference type="InterPro" id="IPR036400">
    <property type="entry name" value="Cyt_B5-like_heme/steroid_sf"/>
</dbReference>
<organism evidence="3 4">
    <name type="scientific">Methanosarcina vacuolata Z-761</name>
    <dbReference type="NCBI Taxonomy" id="1434123"/>
    <lineage>
        <taxon>Archaea</taxon>
        <taxon>Methanobacteriati</taxon>
        <taxon>Methanobacteriota</taxon>
        <taxon>Stenosarchaea group</taxon>
        <taxon>Methanomicrobia</taxon>
        <taxon>Methanosarcinales</taxon>
        <taxon>Methanosarcinaceae</taxon>
        <taxon>Methanosarcina</taxon>
    </lineage>
</organism>
<dbReference type="KEGG" id="mvc:MSVAZ_3478"/>
<evidence type="ECO:0000313" key="4">
    <source>
        <dbReference type="Proteomes" id="UP000033096"/>
    </source>
</evidence>
<dbReference type="RefSeq" id="WP_232316154.1">
    <property type="nucleotide sequence ID" value="NZ_CP009520.1"/>
</dbReference>
<dbReference type="AlphaFoldDB" id="A0A0E3Q9T8"/>
<dbReference type="Gene3D" id="3.10.120.10">
    <property type="entry name" value="Cytochrome b5-like heme/steroid binding domain"/>
    <property type="match status" value="1"/>
</dbReference>
<evidence type="ECO:0000256" key="1">
    <source>
        <dbReference type="SAM" id="MobiDB-lite"/>
    </source>
</evidence>
<proteinExistence type="predicted"/>
<dbReference type="HOGENOM" id="CLU_1881100_0_0_2"/>
<dbReference type="InterPro" id="IPR001199">
    <property type="entry name" value="Cyt_B5-like_heme/steroid-bd"/>
</dbReference>
<dbReference type="SMART" id="SM01117">
    <property type="entry name" value="Cyt-b5"/>
    <property type="match status" value="1"/>
</dbReference>
<feature type="region of interest" description="Disordered" evidence="1">
    <location>
        <begin position="15"/>
        <end position="37"/>
    </location>
</feature>
<dbReference type="Proteomes" id="UP000033096">
    <property type="component" value="Chromosome"/>
</dbReference>
<name>A0A0E3Q9T8_9EURY</name>